<dbReference type="PIRSF" id="PIRSF030771">
    <property type="entry name" value="UCP030771"/>
    <property type="match status" value="1"/>
</dbReference>
<organism evidence="2 3">
    <name type="scientific">Chelatococcus composti</name>
    <dbReference type="NCBI Taxonomy" id="1743235"/>
    <lineage>
        <taxon>Bacteria</taxon>
        <taxon>Pseudomonadati</taxon>
        <taxon>Pseudomonadota</taxon>
        <taxon>Alphaproteobacteria</taxon>
        <taxon>Hyphomicrobiales</taxon>
        <taxon>Chelatococcaceae</taxon>
        <taxon>Chelatococcus</taxon>
    </lineage>
</organism>
<proteinExistence type="predicted"/>
<dbReference type="Proteomes" id="UP000588017">
    <property type="component" value="Unassembled WGS sequence"/>
</dbReference>
<feature type="transmembrane region" description="Helical" evidence="1">
    <location>
        <begin position="12"/>
        <end position="37"/>
    </location>
</feature>
<dbReference type="InterPro" id="IPR011231">
    <property type="entry name" value="Phage_VT1-Sakai_H0018"/>
</dbReference>
<keyword evidence="1" id="KW-0812">Transmembrane</keyword>
<name>A0A841KBD7_9HYPH</name>
<feature type="transmembrane region" description="Helical" evidence="1">
    <location>
        <begin position="87"/>
        <end position="106"/>
    </location>
</feature>
<sequence>MKNFVQVGDTLTFTAPAGGVVSGGAYLIGALLVVAVASADAGEPFEGKVSGVFTLPKATGSAWTEGAKLYWNDTSRYVTVTATDNVFIGYAAAAAASAATVGNVLLRQAGV</sequence>
<reference evidence="2 3" key="1">
    <citation type="submission" date="2020-08" db="EMBL/GenBank/DDBJ databases">
        <title>Genomic Encyclopedia of Type Strains, Phase IV (KMG-IV): sequencing the most valuable type-strain genomes for metagenomic binning, comparative biology and taxonomic classification.</title>
        <authorList>
            <person name="Goeker M."/>
        </authorList>
    </citation>
    <scope>NUCLEOTIDE SEQUENCE [LARGE SCALE GENOMIC DNA]</scope>
    <source>
        <strain evidence="2 3">DSM 101465</strain>
    </source>
</reference>
<evidence type="ECO:0000313" key="2">
    <source>
        <dbReference type="EMBL" id="MBB6169480.1"/>
    </source>
</evidence>
<keyword evidence="3" id="KW-1185">Reference proteome</keyword>
<dbReference type="Pfam" id="PF09956">
    <property type="entry name" value="Phage_cement_2"/>
    <property type="match status" value="1"/>
</dbReference>
<evidence type="ECO:0000256" key="1">
    <source>
        <dbReference type="SAM" id="Phobius"/>
    </source>
</evidence>
<dbReference type="RefSeq" id="WP_183335860.1">
    <property type="nucleotide sequence ID" value="NZ_BMHX01000007.1"/>
</dbReference>
<gene>
    <name evidence="2" type="ORF">HNQ73_003122</name>
</gene>
<keyword evidence="1" id="KW-1133">Transmembrane helix</keyword>
<dbReference type="EMBL" id="JACHEH010000007">
    <property type="protein sequence ID" value="MBB6169480.1"/>
    <property type="molecule type" value="Genomic_DNA"/>
</dbReference>
<dbReference type="AlphaFoldDB" id="A0A841KBD7"/>
<evidence type="ECO:0000313" key="3">
    <source>
        <dbReference type="Proteomes" id="UP000588017"/>
    </source>
</evidence>
<protein>
    <submittedName>
        <fullName evidence="2">Putative RecA/RadA family phage recombinase</fullName>
    </submittedName>
</protein>
<accession>A0A841KBD7</accession>
<comment type="caution">
    <text evidence="2">The sequence shown here is derived from an EMBL/GenBank/DDBJ whole genome shotgun (WGS) entry which is preliminary data.</text>
</comment>
<keyword evidence="1" id="KW-0472">Membrane</keyword>